<evidence type="ECO:0000259" key="9">
    <source>
        <dbReference type="PROSITE" id="PS50893"/>
    </source>
</evidence>
<feature type="domain" description="CBS" evidence="10">
    <location>
        <begin position="282"/>
        <end position="338"/>
    </location>
</feature>
<organism evidence="11 12">
    <name type="scientific">Sporosarcina luteola</name>
    <dbReference type="NCBI Taxonomy" id="582850"/>
    <lineage>
        <taxon>Bacteria</taxon>
        <taxon>Bacillati</taxon>
        <taxon>Bacillota</taxon>
        <taxon>Bacilli</taxon>
        <taxon>Bacillales</taxon>
        <taxon>Caryophanaceae</taxon>
        <taxon>Sporosarcina</taxon>
    </lineage>
</organism>
<dbReference type="Gene3D" id="3.10.580.10">
    <property type="entry name" value="CBS-domain"/>
    <property type="match status" value="1"/>
</dbReference>
<comment type="subcellular location">
    <subcellularLocation>
        <location evidence="8">Cell inner membrane</location>
        <topology evidence="8">Peripheral membrane protein</topology>
    </subcellularLocation>
</comment>
<protein>
    <recommendedName>
        <fullName evidence="8">Quaternary amine transport ATP-binding protein</fullName>
        <ecNumber evidence="8">7.6.2.9</ecNumber>
    </recommendedName>
</protein>
<keyword evidence="12" id="KW-1185">Reference proteome</keyword>
<evidence type="ECO:0000256" key="2">
    <source>
        <dbReference type="ARBA" id="ARBA00022448"/>
    </source>
</evidence>
<dbReference type="NCBIfam" id="TIGR01186">
    <property type="entry name" value="proV"/>
    <property type="match status" value="1"/>
</dbReference>
<keyword evidence="5" id="KW-0029">Amino-acid transport</keyword>
<dbReference type="PANTHER" id="PTHR43869">
    <property type="entry name" value="GLYCINE BETAINE/PROLINE BETAINE TRANSPORT SYSTEM ATP-BINDING PROTEIN PROV"/>
    <property type="match status" value="1"/>
</dbReference>
<keyword evidence="8" id="KW-0997">Cell inner membrane</keyword>
<sequence>MEEQRKKIEVVNTTKIFGKHSKRAAQLLNEGKSKGEILKSTGATVGVKNASFDVYDGEIFVIMGLSGSGKSTLVRMLNRLIDPTMGSIRIDGEDIVVMNKEQLRGIRRKKIGMVFQNFALFPHKTILENTEYGLEIQGIAKAERQEKARESLKLVGLAGYEEQYPSQLSGGMQQRVGLARALANGPDVLLMDEAFSALDPLIRKDMQDELLQLHHDMGKTIIFITHDLDEALRIGDRIALMKDGEIVQIGTPEEILMSPSNEYVERFVEDVDLSKVLTAGHIMKKADMVQIDRGARVALRLMKRQGISSIYVVDKGNRLIGAVTAQDALDATDSGKTLEDVLIRDVPTITPDTVLTDLFDTVSTTTIPVAVVNEQNHLQGIIIRGALIGALAGDGQFINSSPVESVVAEEVEVVNHG</sequence>
<dbReference type="InterPro" id="IPR017871">
    <property type="entry name" value="ABC_transporter-like_CS"/>
</dbReference>
<dbReference type="PROSITE" id="PS50893">
    <property type="entry name" value="ABC_TRANSPORTER_2"/>
    <property type="match status" value="1"/>
</dbReference>
<evidence type="ECO:0000256" key="6">
    <source>
        <dbReference type="ARBA" id="ARBA00023122"/>
    </source>
</evidence>
<dbReference type="InterPro" id="IPR051921">
    <property type="entry name" value="ABC_osmolyte_uptake_ATP-bind"/>
</dbReference>
<dbReference type="Pfam" id="PF00571">
    <property type="entry name" value="CBS"/>
    <property type="match status" value="2"/>
</dbReference>
<dbReference type="InterPro" id="IPR027417">
    <property type="entry name" value="P-loop_NTPase"/>
</dbReference>
<dbReference type="Proteomes" id="UP000321901">
    <property type="component" value="Unassembled WGS sequence"/>
</dbReference>
<gene>
    <name evidence="11" type="primary">opuAA</name>
    <name evidence="11" type="ORF">SLU01_07650</name>
</gene>
<dbReference type="GO" id="GO:0031460">
    <property type="term" value="P:glycine betaine transport"/>
    <property type="evidence" value="ECO:0007669"/>
    <property type="project" value="InterPro"/>
</dbReference>
<dbReference type="Pfam" id="PF00005">
    <property type="entry name" value="ABC_tran"/>
    <property type="match status" value="1"/>
</dbReference>
<dbReference type="GO" id="GO:0005886">
    <property type="term" value="C:plasma membrane"/>
    <property type="evidence" value="ECO:0007669"/>
    <property type="project" value="UniProtKB-SubCell"/>
</dbReference>
<evidence type="ECO:0000256" key="8">
    <source>
        <dbReference type="RuleBase" id="RU369116"/>
    </source>
</evidence>
<evidence type="ECO:0000256" key="4">
    <source>
        <dbReference type="ARBA" id="ARBA00022840"/>
    </source>
</evidence>
<dbReference type="SUPFAM" id="SSF52540">
    <property type="entry name" value="P-loop containing nucleoside triphosphate hydrolases"/>
    <property type="match status" value="1"/>
</dbReference>
<dbReference type="InterPro" id="IPR003593">
    <property type="entry name" value="AAA+_ATPase"/>
</dbReference>
<evidence type="ECO:0000256" key="1">
    <source>
        <dbReference type="ARBA" id="ARBA00005417"/>
    </source>
</evidence>
<dbReference type="OrthoDB" id="9802264at2"/>
<dbReference type="Gene3D" id="3.40.50.300">
    <property type="entry name" value="P-loop containing nucleotide triphosphate hydrolases"/>
    <property type="match status" value="1"/>
</dbReference>
<keyword evidence="4 8" id="KW-0067">ATP-binding</keyword>
<dbReference type="GO" id="GO:0005524">
    <property type="term" value="F:ATP binding"/>
    <property type="evidence" value="ECO:0007669"/>
    <property type="project" value="UniProtKB-UniRule"/>
</dbReference>
<dbReference type="SUPFAM" id="SSF54631">
    <property type="entry name" value="CBS-domain pair"/>
    <property type="match status" value="1"/>
</dbReference>
<evidence type="ECO:0000256" key="3">
    <source>
        <dbReference type="ARBA" id="ARBA00022741"/>
    </source>
</evidence>
<dbReference type="InterPro" id="IPR000644">
    <property type="entry name" value="CBS_dom"/>
</dbReference>
<keyword evidence="8" id="KW-0472">Membrane</keyword>
<dbReference type="EMBL" id="BJYL01000008">
    <property type="protein sequence ID" value="GEN82453.1"/>
    <property type="molecule type" value="Genomic_DNA"/>
</dbReference>
<comment type="similarity">
    <text evidence="1 8">Belongs to the ABC transporter superfamily.</text>
</comment>
<dbReference type="GO" id="GO:0006970">
    <property type="term" value="P:response to osmotic stress"/>
    <property type="evidence" value="ECO:0007669"/>
    <property type="project" value="UniProtKB-ARBA"/>
</dbReference>
<dbReference type="CDD" id="cd03294">
    <property type="entry name" value="ABC_Pro_Gly_Betaine"/>
    <property type="match status" value="1"/>
</dbReference>
<keyword evidence="6 7" id="KW-0129">CBS domain</keyword>
<dbReference type="GO" id="GO:0006865">
    <property type="term" value="P:amino acid transport"/>
    <property type="evidence" value="ECO:0007669"/>
    <property type="project" value="UniProtKB-UniRule"/>
</dbReference>
<evidence type="ECO:0000256" key="7">
    <source>
        <dbReference type="PROSITE-ProRule" id="PRU00703"/>
    </source>
</evidence>
<feature type="domain" description="CBS" evidence="10">
    <location>
        <begin position="342"/>
        <end position="401"/>
    </location>
</feature>
<evidence type="ECO:0000259" key="10">
    <source>
        <dbReference type="PROSITE" id="PS51371"/>
    </source>
</evidence>
<evidence type="ECO:0000313" key="11">
    <source>
        <dbReference type="EMBL" id="GEN82453.1"/>
    </source>
</evidence>
<dbReference type="GO" id="GO:0016887">
    <property type="term" value="F:ATP hydrolysis activity"/>
    <property type="evidence" value="ECO:0007669"/>
    <property type="project" value="UniProtKB-UniRule"/>
</dbReference>
<dbReference type="SMART" id="SM00116">
    <property type="entry name" value="CBS"/>
    <property type="match status" value="2"/>
</dbReference>
<comment type="subunit">
    <text evidence="8">The complex is probably composed of two ATP-binding proteins, two transmembrane proteins and a solute-binding protein.</text>
</comment>
<comment type="caution">
    <text evidence="11">The sequence shown here is derived from an EMBL/GenBank/DDBJ whole genome shotgun (WGS) entry which is preliminary data.</text>
</comment>
<dbReference type="AlphaFoldDB" id="A0A511Z4S6"/>
<dbReference type="PROSITE" id="PS00211">
    <property type="entry name" value="ABC_TRANSPORTER_1"/>
    <property type="match status" value="1"/>
</dbReference>
<dbReference type="FunFam" id="3.40.50.300:FF:000201">
    <property type="entry name" value="Glycine betaine/L-proline ABC transporter ATP-binding protein"/>
    <property type="match status" value="1"/>
</dbReference>
<keyword evidence="2 8" id="KW-0813">Transport</keyword>
<dbReference type="PROSITE" id="PS51371">
    <property type="entry name" value="CBS"/>
    <property type="match status" value="2"/>
</dbReference>
<dbReference type="EC" id="7.6.2.9" evidence="8"/>
<proteinExistence type="inferred from homology"/>
<dbReference type="InterPro" id="IPR046342">
    <property type="entry name" value="CBS_dom_sf"/>
</dbReference>
<dbReference type="PANTHER" id="PTHR43869:SF1">
    <property type="entry name" value="GLYCINE BETAINE_PROLINE BETAINE TRANSPORT SYSTEM ATP-BINDING PROTEIN PROV"/>
    <property type="match status" value="1"/>
</dbReference>
<dbReference type="InterPro" id="IPR003439">
    <property type="entry name" value="ABC_transporter-like_ATP-bd"/>
</dbReference>
<evidence type="ECO:0000313" key="12">
    <source>
        <dbReference type="Proteomes" id="UP000321901"/>
    </source>
</evidence>
<comment type="catalytic activity">
    <reaction evidence="8">
        <text>a quaternary ammonium(out) + ATP + H2O = a quaternary ammonium(in) + ADP + phosphate + H(+)</text>
        <dbReference type="Rhea" id="RHEA:11036"/>
        <dbReference type="ChEBI" id="CHEBI:15377"/>
        <dbReference type="ChEBI" id="CHEBI:15378"/>
        <dbReference type="ChEBI" id="CHEBI:30616"/>
        <dbReference type="ChEBI" id="CHEBI:35267"/>
        <dbReference type="ChEBI" id="CHEBI:43474"/>
        <dbReference type="ChEBI" id="CHEBI:456216"/>
    </reaction>
</comment>
<evidence type="ECO:0000256" key="5">
    <source>
        <dbReference type="ARBA" id="ARBA00022970"/>
    </source>
</evidence>
<dbReference type="InterPro" id="IPR005892">
    <property type="entry name" value="Gly-betaine_transp_ATP-bd"/>
</dbReference>
<keyword evidence="8" id="KW-1003">Cell membrane</keyword>
<dbReference type="RefSeq" id="WP_147055510.1">
    <property type="nucleotide sequence ID" value="NZ_BJYL01000008.1"/>
</dbReference>
<name>A0A511Z4S6_9BACL</name>
<dbReference type="GO" id="GO:0015418">
    <property type="term" value="F:ABC-type quaternary ammonium compound transporting activity"/>
    <property type="evidence" value="ECO:0007669"/>
    <property type="project" value="UniProtKB-EC"/>
</dbReference>
<accession>A0A511Z4S6</accession>
<keyword evidence="3 8" id="KW-0547">Nucleotide-binding</keyword>
<feature type="domain" description="ABC transporter" evidence="9">
    <location>
        <begin position="25"/>
        <end position="268"/>
    </location>
</feature>
<reference evidence="11 12" key="1">
    <citation type="submission" date="2019-07" db="EMBL/GenBank/DDBJ databases">
        <title>Whole genome shotgun sequence of Sporosarcina luteola NBRC 105378.</title>
        <authorList>
            <person name="Hosoyama A."/>
            <person name="Uohara A."/>
            <person name="Ohji S."/>
            <person name="Ichikawa N."/>
        </authorList>
    </citation>
    <scope>NUCLEOTIDE SEQUENCE [LARGE SCALE GENOMIC DNA]</scope>
    <source>
        <strain evidence="11 12">NBRC 105378</strain>
    </source>
</reference>
<dbReference type="SMART" id="SM00382">
    <property type="entry name" value="AAA"/>
    <property type="match status" value="1"/>
</dbReference>